<feature type="region of interest" description="Disordered" evidence="1">
    <location>
        <begin position="1"/>
        <end position="79"/>
    </location>
</feature>
<dbReference type="EMBL" id="JACEEZ010019715">
    <property type="protein sequence ID" value="KAG0715417.1"/>
    <property type="molecule type" value="Genomic_DNA"/>
</dbReference>
<reference evidence="2" key="1">
    <citation type="submission" date="2020-07" db="EMBL/GenBank/DDBJ databases">
        <title>The High-quality genome of the commercially important snow crab, Chionoecetes opilio.</title>
        <authorList>
            <person name="Jeong J.-H."/>
            <person name="Ryu S."/>
        </authorList>
    </citation>
    <scope>NUCLEOTIDE SEQUENCE</scope>
    <source>
        <strain evidence="2">MADBK_172401_WGS</strain>
        <tissue evidence="2">Digestive gland</tissue>
    </source>
</reference>
<accession>A0A8J4XVF2</accession>
<keyword evidence="3" id="KW-1185">Reference proteome</keyword>
<evidence type="ECO:0000313" key="2">
    <source>
        <dbReference type="EMBL" id="KAG0715417.1"/>
    </source>
</evidence>
<feature type="compositionally biased region" description="Basic and acidic residues" evidence="1">
    <location>
        <begin position="1"/>
        <end position="13"/>
    </location>
</feature>
<protein>
    <submittedName>
        <fullName evidence="2">Uncharacterized protein</fullName>
    </submittedName>
</protein>
<evidence type="ECO:0000256" key="1">
    <source>
        <dbReference type="SAM" id="MobiDB-lite"/>
    </source>
</evidence>
<name>A0A8J4XVF2_CHIOP</name>
<evidence type="ECO:0000313" key="3">
    <source>
        <dbReference type="Proteomes" id="UP000770661"/>
    </source>
</evidence>
<dbReference type="AlphaFoldDB" id="A0A8J4XVF2"/>
<gene>
    <name evidence="2" type="ORF">GWK47_012009</name>
</gene>
<dbReference type="Proteomes" id="UP000770661">
    <property type="component" value="Unassembled WGS sequence"/>
</dbReference>
<proteinExistence type="predicted"/>
<organism evidence="2 3">
    <name type="scientific">Chionoecetes opilio</name>
    <name type="common">Atlantic snow crab</name>
    <name type="synonym">Cancer opilio</name>
    <dbReference type="NCBI Taxonomy" id="41210"/>
    <lineage>
        <taxon>Eukaryota</taxon>
        <taxon>Metazoa</taxon>
        <taxon>Ecdysozoa</taxon>
        <taxon>Arthropoda</taxon>
        <taxon>Crustacea</taxon>
        <taxon>Multicrustacea</taxon>
        <taxon>Malacostraca</taxon>
        <taxon>Eumalacostraca</taxon>
        <taxon>Eucarida</taxon>
        <taxon>Decapoda</taxon>
        <taxon>Pleocyemata</taxon>
        <taxon>Brachyura</taxon>
        <taxon>Eubrachyura</taxon>
        <taxon>Majoidea</taxon>
        <taxon>Majidae</taxon>
        <taxon>Chionoecetes</taxon>
    </lineage>
</organism>
<comment type="caution">
    <text evidence="2">The sequence shown here is derived from an EMBL/GenBank/DDBJ whole genome shotgun (WGS) entry which is preliminary data.</text>
</comment>
<sequence>MSNEKTRGHDFKARHQLNATPSTPKGEISSPRSSPLLGARKSAHRGHPPPALQYPATNQNNTGPFRRSPGAKSRTAKSLPVSLASLNPFGSARDGKVPPFLAGGKGLWRKRWPFGPGEVGGILGFPCLRRDRTSFCGNRLKWAGKQFGGHHLWNGIRNDGPTGGGWSVYQD</sequence>